<name>A0A098S9C8_9BACT</name>
<dbReference type="AlphaFoldDB" id="A0A098S9C8"/>
<accession>A0A098S9C8</accession>
<gene>
    <name evidence="1" type="ORF">IX84_10520</name>
</gene>
<protein>
    <recommendedName>
        <fullName evidence="3">Carboxypeptidase-like regulatory domain-containing protein</fullName>
    </recommendedName>
</protein>
<dbReference type="Pfam" id="PF18939">
    <property type="entry name" value="DUF5686"/>
    <property type="match status" value="1"/>
</dbReference>
<reference evidence="1 2" key="1">
    <citation type="journal article" date="2014" name="Int. J. Syst. Evol. Microbiol.">
        <title>Phaeodactylibacter xiamenensis gen. nov., sp. nov., a member of the family Saprospiraceae isolated from the marine alga Phaeodactylum tricornutum.</title>
        <authorList>
            <person name="Chen Z.Jr."/>
            <person name="Lei X."/>
            <person name="Lai Q."/>
            <person name="Li Y."/>
            <person name="Zhang B."/>
            <person name="Zhang J."/>
            <person name="Zhang H."/>
            <person name="Yang L."/>
            <person name="Zheng W."/>
            <person name="Tian Y."/>
            <person name="Yu Z."/>
            <person name="Xu H.Jr."/>
            <person name="Zheng T."/>
        </authorList>
    </citation>
    <scope>NUCLEOTIDE SEQUENCE [LARGE SCALE GENOMIC DNA]</scope>
    <source>
        <strain evidence="1 2">KD52</strain>
    </source>
</reference>
<dbReference type="Pfam" id="PF13715">
    <property type="entry name" value="CarbopepD_reg_2"/>
    <property type="match status" value="1"/>
</dbReference>
<organism evidence="1 2">
    <name type="scientific">Phaeodactylibacter xiamenensis</name>
    <dbReference type="NCBI Taxonomy" id="1524460"/>
    <lineage>
        <taxon>Bacteria</taxon>
        <taxon>Pseudomonadati</taxon>
        <taxon>Bacteroidota</taxon>
        <taxon>Saprospiria</taxon>
        <taxon>Saprospirales</taxon>
        <taxon>Haliscomenobacteraceae</taxon>
        <taxon>Phaeodactylibacter</taxon>
    </lineage>
</organism>
<dbReference type="Gene3D" id="2.60.40.1120">
    <property type="entry name" value="Carboxypeptidase-like, regulatory domain"/>
    <property type="match status" value="1"/>
</dbReference>
<dbReference type="EMBL" id="JPOS01000020">
    <property type="protein sequence ID" value="KGE88238.1"/>
    <property type="molecule type" value="Genomic_DNA"/>
</dbReference>
<proteinExistence type="predicted"/>
<dbReference type="SUPFAM" id="SSF49464">
    <property type="entry name" value="Carboxypeptidase regulatory domain-like"/>
    <property type="match status" value="1"/>
</dbReference>
<evidence type="ECO:0008006" key="3">
    <source>
        <dbReference type="Google" id="ProtNLM"/>
    </source>
</evidence>
<evidence type="ECO:0000313" key="1">
    <source>
        <dbReference type="EMBL" id="KGE88238.1"/>
    </source>
</evidence>
<dbReference type="STRING" id="1524460.IX84_10520"/>
<comment type="caution">
    <text evidence="1">The sequence shown here is derived from an EMBL/GenBank/DDBJ whole genome shotgun (WGS) entry which is preliminary data.</text>
</comment>
<keyword evidence="2" id="KW-1185">Reference proteome</keyword>
<evidence type="ECO:0000313" key="2">
    <source>
        <dbReference type="Proteomes" id="UP000029736"/>
    </source>
</evidence>
<dbReference type="Proteomes" id="UP000029736">
    <property type="component" value="Unassembled WGS sequence"/>
</dbReference>
<dbReference type="InterPro" id="IPR043741">
    <property type="entry name" value="DUF5686"/>
</dbReference>
<dbReference type="InterPro" id="IPR008969">
    <property type="entry name" value="CarboxyPept-like_regulatory"/>
</dbReference>
<sequence length="836" mass="96273">MKSPIFILLLLLTAAPLLGQVTLRGRVIDQDTKEGVPFSNVFFEGTTKGTSTDVDGYYELTVKEPGDSLSASAIGYNVVRKPVLPDLAEQEINFYLGGSSLTLNEVVVIAGENPANAIVKGIIDNKPETRMSARESYAYESYAKIELDLENIDAELRNKKLLKPFDFIFENIDSTSDEKPFLPIYINEVLSDVLYVKDAGQPKRIIKAQRATGTNNQTVIEYIKRIHLEYSIYDDWVYVLDKPFASPFSKSGLNYYEYYIIDSAMVNGYWSHQLKFKPKRKQEPTFYGDFWVADSTFAVQRANMRMTPDANINLVSRIIIHEEYEPKGEVPNWVPVKKKMVVDFSPAENAPGMIARRTETFKNMRLNQVGTKQDYIEKEEFYLLDEVKVENDSFWQAARHEPLSKTEQQVYTMVDSIQNMPLFKTYVEVLETVFVGYLQIGKVEIGPYSSLYSFNPVEGDRFSIGGRTTRLFSENLRLGGFLAYGLQDQQFKYGGNVDWIMSRKPRTTAGLAYVNDISLNSENSEEFVQGDLFSGLFRRDLLMKLMRVREGKVYYERFWKNGLSNRVTFLHREMDPYGGIFPDGRGFNFAYLSDPGRLTDIDTTIRTTEIIFKTRYVKDEMIVDGDFSRNSFGSKHPIIEFQYTLGVDDLLGGQYTYHKLNLSYRHYFYMNPVGWMSYRIRAGKVFGNVPFLLMEVHPGNEGYLVGRSIFNMMTRYEFASDTYASLMLEHHFDGFFLNHIPLLRKLKFRSYATFKAVMGRLSNANRDVNRLNLFEPTDVNTYPGFRAPSQHPYMEASVGIENILKVFQIEAVWRLNYLDNPQARRFGLRGGVAFYF</sequence>